<dbReference type="RefSeq" id="WP_129453616.1">
    <property type="nucleotide sequence ID" value="NZ_JACXYX010000007.1"/>
</dbReference>
<dbReference type="PANTHER" id="PTHR39428:SF1">
    <property type="entry name" value="F420H(2)-DEPENDENT QUINONE REDUCTASE RV1261C"/>
    <property type="match status" value="1"/>
</dbReference>
<dbReference type="Pfam" id="PF04075">
    <property type="entry name" value="F420H2_quin_red"/>
    <property type="match status" value="1"/>
</dbReference>
<protein>
    <submittedName>
        <fullName evidence="3">Nitroreductase family deazaflavin-dependent oxidoreductase</fullName>
    </submittedName>
</protein>
<name>A0A4V1RMY9_9ACTN</name>
<proteinExistence type="inferred from homology"/>
<dbReference type="GO" id="GO:0016491">
    <property type="term" value="F:oxidoreductase activity"/>
    <property type="evidence" value="ECO:0007669"/>
    <property type="project" value="InterPro"/>
</dbReference>
<sequence length="180" mass="19136">MGDGTAAHPGLAAELGYAHSSGNPLHRLVRWGAGTRAGGWVFSRTLRHLDDAVGRLTGGRHSAPGLLAGLAVLDVTTTGRRSGRSRTSHLIATPYAGGLALLGTNFGQAATPAWVHNLEADPRASVTYRGTTRDVVARAATATEAAEVFELAGRFYPGYAHYRRRVGESRRIRVLVLERA</sequence>
<dbReference type="AlphaFoldDB" id="A0A4V1RMY9"/>
<evidence type="ECO:0000256" key="1">
    <source>
        <dbReference type="ARBA" id="ARBA00008710"/>
    </source>
</evidence>
<evidence type="ECO:0000313" key="3">
    <source>
        <dbReference type="EMBL" id="RYC04017.1"/>
    </source>
</evidence>
<dbReference type="EMBL" id="SDWU01000003">
    <property type="protein sequence ID" value="RYC04017.1"/>
    <property type="molecule type" value="Genomic_DNA"/>
</dbReference>
<organism evidence="3 4">
    <name type="scientific">Nocardioides ganghwensis</name>
    <dbReference type="NCBI Taxonomy" id="252230"/>
    <lineage>
        <taxon>Bacteria</taxon>
        <taxon>Bacillati</taxon>
        <taxon>Actinomycetota</taxon>
        <taxon>Actinomycetes</taxon>
        <taxon>Propionibacteriales</taxon>
        <taxon>Nocardioidaceae</taxon>
        <taxon>Nocardioides</taxon>
    </lineage>
</organism>
<comment type="similarity">
    <text evidence="1">Belongs to the F420H(2)-dependent quinone reductase family.</text>
</comment>
<dbReference type="NCBIfam" id="TIGR00026">
    <property type="entry name" value="hi_GC_TIGR00026"/>
    <property type="match status" value="1"/>
</dbReference>
<gene>
    <name evidence="3" type="ORF">EUA07_03530</name>
</gene>
<keyword evidence="4" id="KW-1185">Reference proteome</keyword>
<dbReference type="Proteomes" id="UP000293291">
    <property type="component" value="Unassembled WGS sequence"/>
</dbReference>
<dbReference type="GO" id="GO:0005886">
    <property type="term" value="C:plasma membrane"/>
    <property type="evidence" value="ECO:0007669"/>
    <property type="project" value="TreeGrafter"/>
</dbReference>
<dbReference type="Gene3D" id="2.30.110.10">
    <property type="entry name" value="Electron Transport, Fmn-binding Protein, Chain A"/>
    <property type="match status" value="1"/>
</dbReference>
<dbReference type="PANTHER" id="PTHR39428">
    <property type="entry name" value="F420H(2)-DEPENDENT QUINONE REDUCTASE RV1261C"/>
    <property type="match status" value="1"/>
</dbReference>
<dbReference type="OrthoDB" id="8225825at2"/>
<evidence type="ECO:0000256" key="2">
    <source>
        <dbReference type="ARBA" id="ARBA00049106"/>
    </source>
</evidence>
<dbReference type="InterPro" id="IPR012349">
    <property type="entry name" value="Split_barrel_FMN-bd"/>
</dbReference>
<comment type="catalytic activity">
    <reaction evidence="2">
        <text>oxidized coenzyme F420-(gamma-L-Glu)(n) + a quinol + H(+) = reduced coenzyme F420-(gamma-L-Glu)(n) + a quinone</text>
        <dbReference type="Rhea" id="RHEA:39663"/>
        <dbReference type="Rhea" id="RHEA-COMP:12939"/>
        <dbReference type="Rhea" id="RHEA-COMP:14378"/>
        <dbReference type="ChEBI" id="CHEBI:15378"/>
        <dbReference type="ChEBI" id="CHEBI:24646"/>
        <dbReference type="ChEBI" id="CHEBI:132124"/>
        <dbReference type="ChEBI" id="CHEBI:133980"/>
        <dbReference type="ChEBI" id="CHEBI:139511"/>
    </reaction>
</comment>
<reference evidence="3 4" key="1">
    <citation type="submission" date="2019-01" db="EMBL/GenBank/DDBJ databases">
        <title>Novel species of Nocardioides.</title>
        <authorList>
            <person name="Liu Q."/>
            <person name="Xin Y.-H."/>
        </authorList>
    </citation>
    <scope>NUCLEOTIDE SEQUENCE [LARGE SCALE GENOMIC DNA]</scope>
    <source>
        <strain evidence="3 4">CGMCC 4.6875</strain>
    </source>
</reference>
<dbReference type="InterPro" id="IPR004378">
    <property type="entry name" value="F420H2_quin_Rdtase"/>
</dbReference>
<comment type="caution">
    <text evidence="3">The sequence shown here is derived from an EMBL/GenBank/DDBJ whole genome shotgun (WGS) entry which is preliminary data.</text>
</comment>
<evidence type="ECO:0000313" key="4">
    <source>
        <dbReference type="Proteomes" id="UP000293291"/>
    </source>
</evidence>
<dbReference type="GO" id="GO:0070967">
    <property type="term" value="F:coenzyme F420 binding"/>
    <property type="evidence" value="ECO:0007669"/>
    <property type="project" value="TreeGrafter"/>
</dbReference>
<accession>A0A4V1RMY9</accession>